<evidence type="ECO:0000256" key="15">
    <source>
        <dbReference type="SAM" id="MobiDB-lite"/>
    </source>
</evidence>
<dbReference type="GO" id="GO:0031514">
    <property type="term" value="C:motile cilium"/>
    <property type="evidence" value="ECO:0007669"/>
    <property type="project" value="UniProtKB-ARBA"/>
</dbReference>
<dbReference type="Gene3D" id="3.10.490.20">
    <property type="match status" value="2"/>
</dbReference>
<dbReference type="FunFam" id="3.10.490.20:FF:000010">
    <property type="entry name" value="Dynein heavy chain, putative"/>
    <property type="match status" value="1"/>
</dbReference>
<dbReference type="Gene3D" id="6.10.140.1060">
    <property type="match status" value="1"/>
</dbReference>
<dbReference type="Pfam" id="PF12780">
    <property type="entry name" value="AAA_8"/>
    <property type="match status" value="1"/>
</dbReference>
<organism evidence="17">
    <name type="scientific">Notodromas monacha</name>
    <dbReference type="NCBI Taxonomy" id="399045"/>
    <lineage>
        <taxon>Eukaryota</taxon>
        <taxon>Metazoa</taxon>
        <taxon>Ecdysozoa</taxon>
        <taxon>Arthropoda</taxon>
        <taxon>Crustacea</taxon>
        <taxon>Oligostraca</taxon>
        <taxon>Ostracoda</taxon>
        <taxon>Podocopa</taxon>
        <taxon>Podocopida</taxon>
        <taxon>Cypridocopina</taxon>
        <taxon>Cypridoidea</taxon>
        <taxon>Cyprididae</taxon>
        <taxon>Notodromas</taxon>
    </lineage>
</organism>
<keyword evidence="11" id="KW-0505">Motor protein</keyword>
<dbReference type="Gene3D" id="1.20.140.100">
    <property type="entry name" value="Dynein heavy chain, N-terminal domain 2"/>
    <property type="match status" value="1"/>
</dbReference>
<evidence type="ECO:0000256" key="10">
    <source>
        <dbReference type="ARBA" id="ARBA00023069"/>
    </source>
</evidence>
<dbReference type="FunFam" id="1.10.8.720:FF:000004">
    <property type="entry name" value="Dynein heavy chain 5, axonemal"/>
    <property type="match status" value="1"/>
</dbReference>
<evidence type="ECO:0000256" key="3">
    <source>
        <dbReference type="ARBA" id="ARBA00022490"/>
    </source>
</evidence>
<dbReference type="Gene3D" id="1.10.8.720">
    <property type="entry name" value="Region D6 of dynein motor"/>
    <property type="match status" value="1"/>
</dbReference>
<dbReference type="InterPro" id="IPR004273">
    <property type="entry name" value="Dynein_heavy_D6_P-loop"/>
</dbReference>
<accession>A0A7R9G806</accession>
<dbReference type="Pfam" id="PF18198">
    <property type="entry name" value="AAA_lid_11"/>
    <property type="match status" value="1"/>
</dbReference>
<dbReference type="GO" id="GO:0007018">
    <property type="term" value="P:microtubule-based movement"/>
    <property type="evidence" value="ECO:0007669"/>
    <property type="project" value="InterPro"/>
</dbReference>
<dbReference type="GO" id="GO:0045505">
    <property type="term" value="F:dynein intermediate chain binding"/>
    <property type="evidence" value="ECO:0007669"/>
    <property type="project" value="InterPro"/>
</dbReference>
<feature type="coiled-coil region" evidence="14">
    <location>
        <begin position="1000"/>
        <end position="1047"/>
    </location>
</feature>
<dbReference type="InterPro" id="IPR026983">
    <property type="entry name" value="DHC"/>
</dbReference>
<feature type="coiled-coil region" evidence="14">
    <location>
        <begin position="3474"/>
        <end position="3539"/>
    </location>
</feature>
<feature type="region of interest" description="Disordered" evidence="15">
    <location>
        <begin position="910"/>
        <end position="976"/>
    </location>
</feature>
<feature type="region of interest" description="Disordered" evidence="15">
    <location>
        <begin position="1221"/>
        <end position="1245"/>
    </location>
</feature>
<dbReference type="InterPro" id="IPR027417">
    <property type="entry name" value="P-loop_NTPase"/>
</dbReference>
<evidence type="ECO:0000256" key="5">
    <source>
        <dbReference type="ARBA" id="ARBA00022737"/>
    </source>
</evidence>
<feature type="compositionally biased region" description="Polar residues" evidence="15">
    <location>
        <begin position="910"/>
        <end position="933"/>
    </location>
</feature>
<dbReference type="EMBL" id="OA882069">
    <property type="protein sequence ID" value="CAD7272454.1"/>
    <property type="molecule type" value="Genomic_DNA"/>
</dbReference>
<comment type="similarity">
    <text evidence="2">Belongs to the dynein heavy chain family.</text>
</comment>
<feature type="compositionally biased region" description="Basic and acidic residues" evidence="15">
    <location>
        <begin position="17"/>
        <end position="27"/>
    </location>
</feature>
<keyword evidence="13" id="KW-0966">Cell projection</keyword>
<dbReference type="InterPro" id="IPR042222">
    <property type="entry name" value="Dynein_2_N"/>
</dbReference>
<dbReference type="FunFam" id="3.40.50.300:FF:000320">
    <property type="entry name" value="Dynein, axonemal, heavy chain 5"/>
    <property type="match status" value="1"/>
</dbReference>
<evidence type="ECO:0000256" key="11">
    <source>
        <dbReference type="ARBA" id="ARBA00023175"/>
    </source>
</evidence>
<feature type="region of interest" description="Disordered" evidence="15">
    <location>
        <begin position="1182"/>
        <end position="1205"/>
    </location>
</feature>
<dbReference type="Gene3D" id="1.10.287.2620">
    <property type="match status" value="1"/>
</dbReference>
<dbReference type="Gene3D" id="1.20.920.20">
    <property type="match status" value="1"/>
</dbReference>
<keyword evidence="10" id="KW-0969">Cilium</keyword>
<dbReference type="Pfam" id="PF17852">
    <property type="entry name" value="Dynein_AAA_lid"/>
    <property type="match status" value="1"/>
</dbReference>
<feature type="domain" description="AAA+ ATPase" evidence="16">
    <location>
        <begin position="2150"/>
        <end position="2294"/>
    </location>
</feature>
<dbReference type="GO" id="GO:0008569">
    <property type="term" value="F:minus-end-directed microtubule motor activity"/>
    <property type="evidence" value="ECO:0007669"/>
    <property type="project" value="InterPro"/>
</dbReference>
<dbReference type="Pfam" id="PF08393">
    <property type="entry name" value="DHC_N2"/>
    <property type="match status" value="1"/>
</dbReference>
<dbReference type="Gene3D" id="1.10.8.1220">
    <property type="match status" value="1"/>
</dbReference>
<dbReference type="Gene3D" id="3.40.50.300">
    <property type="entry name" value="P-loop containing nucleotide triphosphate hydrolases"/>
    <property type="match status" value="6"/>
</dbReference>
<dbReference type="InterPro" id="IPR003593">
    <property type="entry name" value="AAA+_ATPase"/>
</dbReference>
<evidence type="ECO:0000256" key="12">
    <source>
        <dbReference type="ARBA" id="ARBA00023212"/>
    </source>
</evidence>
<dbReference type="PANTHER" id="PTHR46532">
    <property type="entry name" value="MALE FERTILITY FACTOR KL5"/>
    <property type="match status" value="1"/>
</dbReference>
<dbReference type="Pfam" id="PF12781">
    <property type="entry name" value="AAA_9"/>
    <property type="match status" value="1"/>
</dbReference>
<sequence length="4579" mass="521615">MAEASSGKKLSGAAGRNKPDEQRKTRRGDLDQRYEYIFSVLSYLIGMHRMEILDNLLEGDQLDTIGAFFSSSDTNSKLVWFHQTIDDGESSTRRSSLTSPSAIVTTQQLNLEASVAEVAAESGGMLPPINRFSSPVVTPTGGSSGARARARGVTPAPQAVARKKLFLTDGSSLPLAGICIYALKINPDKNITEDNIPKEVTFGYMSADQYALLNVPERLITKVFIPVLNEGHCELDKTSPGKVAKEDLLAALQSFASVCLASEEALREKVILPECDLLRNVSVFHEDEILPALTTPMHLVKLEASFRKWITILEGVLNESNQLRKEVDDAGPQKELEYWRKQTCLFFCLMSQMRGKDVDIYISALQAARGRLFRNWKNVEAGVIEMYNISRTNLRYIIVIEKQCHPLYLSGPNEMLKVLPSLFNTVRMIYVISPYYNTSERLSGLLIKVTNQMIKSCRKYITCNNLETIWSQPRAEVLRKLRDCLDLHTEYRRAYRQAQEHLATNNHAPFNFSAHYVFGKFDAFCRRLQLIMELFNLVDKYKKFLGSGVDGLLPRDKALGEIMASFDEMSDSIARKSYDCLDAKQRTFEADYDKFNERLGVLINKIRKMLEKQFSAVWSSAHLGMSFLGRFERLSERVPGLNIDAKCSAILATYSRTLDRVKLTYNRLKESPPIPRNMPPVAGRIWWIRGLFEQIAGPIRQFKGHPRILKQPGADKLIQRYTLISKTIIEYEMMLHDNWCDESIDQVQFSLSCTLLVRVQTEVGIQVLVNFDPDIATVIREAECMKKLGLLVPAVTEALIACKGKLFHKRAMLEHLLREYKRVQKKIPGSLQSLLVSHLGRVDECIECMEPAFYQLTWSSLQVKEFFQGTLAVLKNLETLIDRQVTFCLYHGNNVSHNGVVDSCTCLTTGGPSNQTTDSRSPTPGRNDSSMSDTQEHVGLSDNAAPAPIDGGLHQDSDSSHTPDSAGHLLQVPNDHHMRDGSLISVASGPAPNSLAWNQKEKAARRKKELTDRVNHAAQELKRYYNMRVLEAIVNSTKKALDEIRKRILDQCDQDNGPEHEVISAPMIPGQTEASFSLRNSLRKKHCPMFRVKAELGTQYLKISPSLEEIQEHIAKAAKIITSASKAVGQWAKQRRALGDNLTFLAQAMKKDVVIWKTISDESYRSCLPKLSQRQEIVPLVKEETSSSESIENNGGPPSSTKPPLGAAKILTRAAMNCLDATQQQQQQQQQQIQQPTQSSGSSPVKNMAALKAKKPWLIKRGRAATVDTYAIQPIRPKNYYHSVTEHKDVQKSMSLIMNCLQTCKQETKEFFLHWESYSSLTDTDREGALKHYLSTNPTVVDFEDKINYFLDLEKRVTEEPDVHFIGAIEISCCDLKDMLRGEAENWIHRYGKSCKVEYRRKMDKIVAQINDLSRKLSRPIKDLDDLRLGMHALRLIRDKEIDMEMAIDPIEDCFSLMAKHNVKLSKEETEKADSLRYSWQKLQAQATDLQTLLAALQPQFKQDLIKNLDQFQKDSQTYCKEYHISGPMVSGLAPREASDRLLIFQNRFDSLWRRYIVYSAGEELFGMDPSEYPELSHIKKELNLLQKLYRLYNDVTDRVSSYYDILWAEVNIEEINNELLEFQNRCRKLPKGLKEWPAFNTLKKTIDDFNDMCPLLELMSNKAMKARHWQRLAEVTSYDFRMEEQENFCLRHIMQAPLLQFKEDIEDICISAVKEKDIEAKLRQVTNEWNLHELTFMPFKNRGELLLRGDNTAEIISMLEDSLMVLGSLLSNRYNAPFRKQIQKWVSDLSNTNEILERWLFVQNLWVYLEAVFVGGDIAKQLPKEAKRFYAIDKSWQKIMSRAHELPNVVQCCVGDDSLKQLLPHLQEQLELCQKSLSGYLERKRLMFPRFFFVSDPALLEILGQASDSHTIQGHLKSIFDNTKSVIFHDQDYDRITGIVSSEGETIQLERPVRAEGSVEVWLMRLLQMAQNSLHCIIRSAHQYANDPNFNVLQFFATYPAQVGILGLQMIWTRDSEIALVHARVDRKIMAETNNRFLDLLNILISQTTRDLGVVERTKFETLITVHVHQRDIFDNLVRMNVKSLMDFEWLKQCRFYFKEEQDKTCISITDVDFLYQNEFLGCTERLVITPLTDRCYITLAQALGMSMGGSPTGPAGTGKTETVKDMGKTLGKYVVVFNCSDQMDYRGLGRIYKGLAQSGSWGCFDEFNRIELPVLSVAAQQIAVVLSCKKDRRKTFAFTDGDIVDMNPEFGIFLTMNPGYAGRQELPENLKVQFRTVAMMVPDRQIIIRVKLASCGFLENITLARKFFTLYKLCEEQLTKQVHYDFGLRNILSVLRTLGAAKRAHPKDSESTIVMRVLRDMNLSKLVDEDEPLFMSLVNDLFPAISLDKAGHPELEKAIHEQVKAAGLIYHPAWAIKLIQLYETQRVRHGMMTLGPSGSGKTTCIQILMRALTQCGEPHREMRMNPKAITAPQMFGRLDVATNDWTDGIFSTLWRRTHKVKKAEHIWLVLDGPVDAIWIENLNSVLDDNKTLTLANGDRIPMSLNCKIIFEPHNIDNASPATVSRNGMLLTLLQGLLPAEEKYDKNANLDEDEDDRASRKRDKSNKQSFGVHVGRLYVFALMWSMGAFLEIEDRVKFEEHIRATNSLNSLLDLPKVEHNTPSACIFDYVVDQTGRWVHWNSRVEEFIYPETHTPDFGSILVPNVDNVRTDFLIHTVAKQNKSVLLMGEQGSAKTVMIEAFLRKSNSDMHISRKMNFSSASTPYNFQRIMEGYLDKRMGSTYGPPAGKRMTVFIDDINMPQINEWGDQVTNEIVRQTIEMNGFYNLDKPGDFTHIVDVQYLAAMIQPAKFHYVFNLRDLSRIWQGMIGTLPTVITSEQVLLSLWKHECTRVIADRFITVEDQQWFDNTISSLVKKELGDQHVEMIDESQYFVDFLRDAPEPTGDETEDTDMEMPKVYEPITDFVSLNERLQMFLSQHNEMVRGTGMDLVFFMDAIIHIVKISRIIRNPGGNALLVGVGGSGKQSLTKLASFIAGYKTFQITLTRSYNANNFLEDLKVLYRTCGIQGKGTTFIFTDQDVKDEGFLEYLNNVLSSGVVSNLFNRDEQSEIIMELIPIMKREHPRRPPTPENVMDFFVSRVRQNLHVVLCFSPVGEKFRNRANKFPGLFSGCTIDWFQPWPKDALVAVAQHYLSHFEVVCTAAVKGNLVKAMGTMQDIVSFYCSEYFQRFRRAAHVTPKSYLSFLNSYKNIYAQKREEIGELAERMNSGLAKLQEASESVSKLKEELFVLTEVTERAKEAEQIRNQVQGKKDDAQALVDVIAVDKALAEEKLEAARPALEEAESALNTIKPAHIATVRKLGRPPHLIMRIMDAVLILFRRKLHPVAPDPTGVNFQKPSWGESLKMMASATFLTQLQTFPKDTINDEMVELLETYLEAEDYNMETAQRVCGDVAGLLSWTKAMAFFFGVNKEVLPLKANLALQEARLSQANKELEKAENELTQKQNELAEVRDQYATAVSERERLQEAASACRRKMQAAETLINGLAGEKLRWTKQSRMFKEQIGKLVGDVLLATAFLSYAGPFNQEYRLKLMTTWKDNVKMHTLPMSDDLNIINMLVDNPTIAEWNLQGLPSDELSVQNAIISTKAACYPLLIDPQGQGKQWIKNRESINELQITSLNHKYFRTHLEDSLSLGRPLLIEDIGEELDPILDNLLEKNFIKSGTIEKVLIGDKEFDIMAGFMVYITTKLPNPAYTPEISAKTSMIDFTVTLKGLEDQLLGRVILTEKSDLEAERVQLLEDVMENKKAIKNLEDNLLYRLTSIQGSLVDDEDLILVLADTKATAQEVSQKLQVAAETEAKINAVREEFRPVAARGSILYFLIVEMSSVNSMYQTSLRQFLMLFELSMAKQDLQLLNPTESLGPEYEEPPILDLEHMCNESDPNTPLVCFLALGADPTTSIESLAKSKEFTLRSISMGQGQEIPARKLLHDCMQTGDWLLLQNCHLSLPFCGEVLDAVSESFGINTNFRIWITTEYHPQFPIGLLQMSIKFTNEPPQGIKASLKRTYNSINQDFLEYSNAPQWQPLLYAVAFLHTTVLERRKYGPLGWNIPYDFNQADFMASVQFIQNHLDDMDPKKGVSWTTICYMLGQVQYGGRVTDDFDHHLLRTFAEEWFTEHLFASDFCFYKGYHIPRCKTTVGYLEYINMLPSNDSPEVFGLHPNADITYQINTAKDILDTILNIQPKEGAGQGGGETREAVVYRLCDDMLSKLPPAYVKEALNKLGGLAMPMNIFLRQEIDRMKKIVESVRSTLIDLKLAIEGTVIMSQNLREALDAMYDARVPTQWVKLSWESATLGFWFTELIERDIQFRRWCFHGRPNCFWMTGMFNPQGFLTAMRQEVTRAHKGWALDSVVLQNMITKFNKEDINEPPPEGVYIHGLILEGASWDRKRGKLVESKPKVIHEELPVVYAYAIASTSGKDPSAYECPIYRKQKRTEQCYLGSFDLMGDKSAAHWVLRGVLYESLPVIYVFAINSTSGKDRRLYECPIYRKPQRTSTMYIGSIDFETQDSHPSHWTLRGVALLCDIK</sequence>
<keyword evidence="7" id="KW-0067">ATP-binding</keyword>
<dbReference type="InterPro" id="IPR024743">
    <property type="entry name" value="Dynein_HC_stalk"/>
</dbReference>
<dbReference type="InterPro" id="IPR042228">
    <property type="entry name" value="Dynein_linker_3"/>
</dbReference>
<keyword evidence="5" id="KW-0677">Repeat</keyword>
<feature type="compositionally biased region" description="Low complexity" evidence="15">
    <location>
        <begin position="1223"/>
        <end position="1235"/>
    </location>
</feature>
<keyword evidence="8" id="KW-0243">Dynein</keyword>
<evidence type="ECO:0000256" key="7">
    <source>
        <dbReference type="ARBA" id="ARBA00022840"/>
    </source>
</evidence>
<evidence type="ECO:0000256" key="4">
    <source>
        <dbReference type="ARBA" id="ARBA00022701"/>
    </source>
</evidence>
<feature type="domain" description="AAA+ ATPase" evidence="16">
    <location>
        <begin position="2429"/>
        <end position="2558"/>
    </location>
</feature>
<dbReference type="Pfam" id="PF12775">
    <property type="entry name" value="AAA_7"/>
    <property type="match status" value="1"/>
</dbReference>
<dbReference type="SUPFAM" id="SSF52540">
    <property type="entry name" value="P-loop containing nucleoside triphosphate hydrolases"/>
    <property type="match status" value="4"/>
</dbReference>
<evidence type="ECO:0000313" key="18">
    <source>
        <dbReference type="Proteomes" id="UP000678499"/>
    </source>
</evidence>
<dbReference type="Gene3D" id="1.10.8.710">
    <property type="match status" value="1"/>
</dbReference>
<dbReference type="FunFam" id="1.20.1270.280:FF:000002">
    <property type="entry name" value="Dynein heavy chain 5, axonemal"/>
    <property type="match status" value="1"/>
</dbReference>
<dbReference type="PANTHER" id="PTHR46532:SF4">
    <property type="entry name" value="AAA+ ATPASE DOMAIN-CONTAINING PROTEIN"/>
    <property type="match status" value="1"/>
</dbReference>
<dbReference type="Proteomes" id="UP000678499">
    <property type="component" value="Unassembled WGS sequence"/>
</dbReference>
<dbReference type="InterPro" id="IPR035706">
    <property type="entry name" value="AAA_9"/>
</dbReference>
<dbReference type="Pfam" id="PF18199">
    <property type="entry name" value="Dynein_C"/>
    <property type="match status" value="2"/>
</dbReference>
<dbReference type="FunFam" id="3.40.50.300:FF:000049">
    <property type="entry name" value="Dynein, axonemal, heavy chain 5"/>
    <property type="match status" value="1"/>
</dbReference>
<dbReference type="FunFam" id="3.40.50.300:FF:002141">
    <property type="entry name" value="Dynein heavy chain"/>
    <property type="match status" value="1"/>
</dbReference>
<evidence type="ECO:0000256" key="8">
    <source>
        <dbReference type="ARBA" id="ARBA00023017"/>
    </source>
</evidence>
<dbReference type="InterPro" id="IPR042219">
    <property type="entry name" value="AAA_lid_11_sf"/>
</dbReference>
<dbReference type="EMBL" id="CAJPEX010000032">
    <property type="protein sequence ID" value="CAG0912606.1"/>
    <property type="molecule type" value="Genomic_DNA"/>
</dbReference>
<feature type="region of interest" description="Disordered" evidence="15">
    <location>
        <begin position="2586"/>
        <end position="2606"/>
    </location>
</feature>
<dbReference type="InterPro" id="IPR041658">
    <property type="entry name" value="AAA_lid_11"/>
</dbReference>
<dbReference type="FunFam" id="1.10.8.710:FF:000003">
    <property type="entry name" value="Dynein axonemal heavy chain 5"/>
    <property type="match status" value="1"/>
</dbReference>
<dbReference type="FunFam" id="1.20.58.1120:FF:000004">
    <property type="entry name" value="Dynein axonemal heavy chain 5"/>
    <property type="match status" value="1"/>
</dbReference>
<name>A0A7R9G806_9CRUS</name>
<evidence type="ECO:0000256" key="1">
    <source>
        <dbReference type="ARBA" id="ARBA00004430"/>
    </source>
</evidence>
<dbReference type="OrthoDB" id="6334149at2759"/>
<dbReference type="FunFam" id="1.20.920.30:FF:000004">
    <property type="entry name" value="Dynein axonemal heavy chain 5"/>
    <property type="match status" value="1"/>
</dbReference>
<keyword evidence="12" id="KW-0206">Cytoskeleton</keyword>
<protein>
    <recommendedName>
        <fullName evidence="16">AAA+ ATPase domain-containing protein</fullName>
    </recommendedName>
</protein>
<dbReference type="FunFam" id="1.20.140.100:FF:000003">
    <property type="entry name" value="Dynein, axonemal, heavy chain 5"/>
    <property type="match status" value="1"/>
</dbReference>
<dbReference type="GO" id="GO:0005524">
    <property type="term" value="F:ATP binding"/>
    <property type="evidence" value="ECO:0007669"/>
    <property type="project" value="UniProtKB-KW"/>
</dbReference>
<dbReference type="Gene3D" id="1.20.58.1120">
    <property type="match status" value="1"/>
</dbReference>
<evidence type="ECO:0000313" key="17">
    <source>
        <dbReference type="EMBL" id="CAD7272454.1"/>
    </source>
</evidence>
<dbReference type="Gene3D" id="3.20.180.20">
    <property type="entry name" value="Dynein heavy chain, N-terminal domain 2"/>
    <property type="match status" value="1"/>
</dbReference>
<dbReference type="GO" id="GO:0005858">
    <property type="term" value="C:axonemal dynein complex"/>
    <property type="evidence" value="ECO:0007669"/>
    <property type="project" value="TreeGrafter"/>
</dbReference>
<dbReference type="InterPro" id="IPR041466">
    <property type="entry name" value="Dynein_AAA5_ext"/>
</dbReference>
<dbReference type="FunFam" id="3.40.50.300:FF:001080">
    <property type="entry name" value="Dynein, axonemal, heavy chain 5"/>
    <property type="match status" value="1"/>
</dbReference>
<dbReference type="InterPro" id="IPR041228">
    <property type="entry name" value="Dynein_C"/>
</dbReference>
<dbReference type="InterPro" id="IPR013594">
    <property type="entry name" value="Dynein_heavy_tail"/>
</dbReference>
<evidence type="ECO:0000256" key="13">
    <source>
        <dbReference type="ARBA" id="ARBA00023273"/>
    </source>
</evidence>
<dbReference type="InterPro" id="IPR024317">
    <property type="entry name" value="Dynein_heavy_chain_D4_dom"/>
</dbReference>
<dbReference type="Pfam" id="PF12777">
    <property type="entry name" value="MT"/>
    <property type="match status" value="1"/>
</dbReference>
<dbReference type="Pfam" id="PF12774">
    <property type="entry name" value="AAA_6"/>
    <property type="match status" value="1"/>
</dbReference>
<comment type="subcellular location">
    <subcellularLocation>
        <location evidence="1">Cytoplasm</location>
        <location evidence="1">Cytoskeleton</location>
        <location evidence="1">Cilium axoneme</location>
    </subcellularLocation>
</comment>
<dbReference type="InterPro" id="IPR035699">
    <property type="entry name" value="AAA_6"/>
</dbReference>
<keyword evidence="4" id="KW-0493">Microtubule</keyword>
<keyword evidence="9 14" id="KW-0175">Coiled coil</keyword>
<dbReference type="GO" id="GO:0051959">
    <property type="term" value="F:dynein light intermediate chain binding"/>
    <property type="evidence" value="ECO:0007669"/>
    <property type="project" value="InterPro"/>
</dbReference>
<feature type="coiled-coil region" evidence="14">
    <location>
        <begin position="3243"/>
        <end position="3315"/>
    </location>
</feature>
<dbReference type="Pfam" id="PF08385">
    <property type="entry name" value="DHC_N1"/>
    <property type="match status" value="1"/>
</dbReference>
<evidence type="ECO:0000256" key="2">
    <source>
        <dbReference type="ARBA" id="ARBA00008887"/>
    </source>
</evidence>
<dbReference type="GO" id="GO:0005874">
    <property type="term" value="C:microtubule"/>
    <property type="evidence" value="ECO:0007669"/>
    <property type="project" value="UniProtKB-KW"/>
</dbReference>
<evidence type="ECO:0000259" key="16">
    <source>
        <dbReference type="SMART" id="SM00382"/>
    </source>
</evidence>
<dbReference type="Pfam" id="PF25007">
    <property type="entry name" value="DYH2-5-8_CC"/>
    <property type="match status" value="1"/>
</dbReference>
<dbReference type="FunFam" id="1.10.287.2620:FF:000003">
    <property type="entry name" value="Dynein, axonemal, heavy chain 5"/>
    <property type="match status" value="1"/>
</dbReference>
<keyword evidence="6" id="KW-0547">Nucleotide-binding</keyword>
<dbReference type="SMART" id="SM00382">
    <property type="entry name" value="AAA"/>
    <property type="match status" value="3"/>
</dbReference>
<dbReference type="Gene3D" id="1.20.1270.280">
    <property type="match status" value="1"/>
</dbReference>
<dbReference type="FunFam" id="1.20.920.20:FF:000004">
    <property type="entry name" value="Dynein axonemal heavy chain 5"/>
    <property type="match status" value="1"/>
</dbReference>
<proteinExistence type="inferred from homology"/>
<dbReference type="InterPro" id="IPR056759">
    <property type="entry name" value="DYH2-5-8_CC"/>
</dbReference>
<dbReference type="Gene3D" id="1.10.472.130">
    <property type="match status" value="1"/>
</dbReference>
<dbReference type="FunFam" id="3.40.50.300:FF:000044">
    <property type="entry name" value="Dynein heavy chain 5, axonemal"/>
    <property type="match status" value="1"/>
</dbReference>
<evidence type="ECO:0000256" key="6">
    <source>
        <dbReference type="ARBA" id="ARBA00022741"/>
    </source>
</evidence>
<evidence type="ECO:0000256" key="14">
    <source>
        <dbReference type="SAM" id="Coils"/>
    </source>
</evidence>
<feature type="domain" description="AAA+ ATPase" evidence="16">
    <location>
        <begin position="2721"/>
        <end position="2861"/>
    </location>
</feature>
<feature type="compositionally biased region" description="Polar residues" evidence="15">
    <location>
        <begin position="1236"/>
        <end position="1245"/>
    </location>
</feature>
<keyword evidence="18" id="KW-1185">Reference proteome</keyword>
<evidence type="ECO:0000256" key="9">
    <source>
        <dbReference type="ARBA" id="ARBA00023054"/>
    </source>
</evidence>
<keyword evidence="3" id="KW-0963">Cytoplasm</keyword>
<gene>
    <name evidence="17" type="ORF">NMOB1V02_LOCUS384</name>
</gene>
<dbReference type="InterPro" id="IPR013602">
    <property type="entry name" value="Dynein_heavy_linker"/>
</dbReference>
<dbReference type="FunFam" id="3.20.180.20:FF:000001">
    <property type="entry name" value="Dynein axonemal heavy chain 5"/>
    <property type="match status" value="1"/>
</dbReference>
<dbReference type="InterPro" id="IPR043157">
    <property type="entry name" value="Dynein_AAA1S"/>
</dbReference>
<reference evidence="17" key="1">
    <citation type="submission" date="2020-11" db="EMBL/GenBank/DDBJ databases">
        <authorList>
            <person name="Tran Van P."/>
        </authorList>
    </citation>
    <scope>NUCLEOTIDE SEQUENCE</scope>
</reference>
<dbReference type="Pfam" id="PF03028">
    <property type="entry name" value="Dynein_heavy"/>
    <property type="match status" value="1"/>
</dbReference>
<dbReference type="InterPro" id="IPR043160">
    <property type="entry name" value="Dynein_C_barrel"/>
</dbReference>
<feature type="region of interest" description="Disordered" evidence="15">
    <location>
        <begin position="1"/>
        <end position="27"/>
    </location>
</feature>